<evidence type="ECO:0000256" key="2">
    <source>
        <dbReference type="ARBA" id="ARBA00022475"/>
    </source>
</evidence>
<dbReference type="GO" id="GO:0005886">
    <property type="term" value="C:plasma membrane"/>
    <property type="evidence" value="ECO:0007669"/>
    <property type="project" value="UniProtKB-SubCell"/>
</dbReference>
<dbReference type="RefSeq" id="WP_123783716.1">
    <property type="nucleotide sequence ID" value="NZ_RKIK01000126.1"/>
</dbReference>
<proteinExistence type="predicted"/>
<evidence type="ECO:0000313" key="7">
    <source>
        <dbReference type="EMBL" id="ROV57661.1"/>
    </source>
</evidence>
<feature type="transmembrane region" description="Helical" evidence="6">
    <location>
        <begin position="350"/>
        <end position="368"/>
    </location>
</feature>
<dbReference type="InterPro" id="IPR050833">
    <property type="entry name" value="Poly_Biosynth_Transport"/>
</dbReference>
<evidence type="ECO:0000256" key="6">
    <source>
        <dbReference type="SAM" id="Phobius"/>
    </source>
</evidence>
<dbReference type="Pfam" id="PF13440">
    <property type="entry name" value="Polysacc_synt_3"/>
    <property type="match status" value="1"/>
</dbReference>
<accession>A0A3N3DT25</accession>
<comment type="caution">
    <text evidence="7">The sequence shown here is derived from an EMBL/GenBank/DDBJ whole genome shotgun (WGS) entry which is preliminary data.</text>
</comment>
<feature type="transmembrane region" description="Helical" evidence="6">
    <location>
        <begin position="411"/>
        <end position="431"/>
    </location>
</feature>
<gene>
    <name evidence="7" type="ORF">EGH82_22060</name>
</gene>
<feature type="transmembrane region" description="Helical" evidence="6">
    <location>
        <begin position="133"/>
        <end position="153"/>
    </location>
</feature>
<dbReference type="AlphaFoldDB" id="A0A3N3DT25"/>
<dbReference type="EMBL" id="RKIK01000126">
    <property type="protein sequence ID" value="ROV57661.1"/>
    <property type="molecule type" value="Genomic_DNA"/>
</dbReference>
<name>A0A3N3DT25_9VIBR</name>
<keyword evidence="4 6" id="KW-1133">Transmembrane helix</keyword>
<dbReference type="Proteomes" id="UP000278792">
    <property type="component" value="Unassembled WGS sequence"/>
</dbReference>
<keyword evidence="3 6" id="KW-0812">Transmembrane</keyword>
<feature type="transmembrane region" description="Helical" evidence="6">
    <location>
        <begin position="33"/>
        <end position="50"/>
    </location>
</feature>
<feature type="transmembrane region" description="Helical" evidence="6">
    <location>
        <begin position="102"/>
        <end position="121"/>
    </location>
</feature>
<comment type="subcellular location">
    <subcellularLocation>
        <location evidence="1">Cell membrane</location>
        <topology evidence="1">Multi-pass membrane protein</topology>
    </subcellularLocation>
</comment>
<feature type="transmembrane region" description="Helical" evidence="6">
    <location>
        <begin position="437"/>
        <end position="458"/>
    </location>
</feature>
<keyword evidence="5 6" id="KW-0472">Membrane</keyword>
<dbReference type="PANTHER" id="PTHR30250">
    <property type="entry name" value="PST FAMILY PREDICTED COLANIC ACID TRANSPORTER"/>
    <property type="match status" value="1"/>
</dbReference>
<evidence type="ECO:0000256" key="1">
    <source>
        <dbReference type="ARBA" id="ARBA00004651"/>
    </source>
</evidence>
<feature type="transmembrane region" description="Helical" evidence="6">
    <location>
        <begin position="319"/>
        <end position="343"/>
    </location>
</feature>
<evidence type="ECO:0000256" key="4">
    <source>
        <dbReference type="ARBA" id="ARBA00022989"/>
    </source>
</evidence>
<evidence type="ECO:0000313" key="8">
    <source>
        <dbReference type="Proteomes" id="UP000278792"/>
    </source>
</evidence>
<feature type="transmembrane region" description="Helical" evidence="6">
    <location>
        <begin position="286"/>
        <end position="307"/>
    </location>
</feature>
<feature type="transmembrane region" description="Helical" evidence="6">
    <location>
        <begin position="374"/>
        <end position="390"/>
    </location>
</feature>
<feature type="transmembrane region" description="Helical" evidence="6">
    <location>
        <begin position="225"/>
        <end position="244"/>
    </location>
</feature>
<protein>
    <submittedName>
        <fullName evidence="7">Uncharacterized protein</fullName>
    </submittedName>
</protein>
<feature type="transmembrane region" description="Helical" evidence="6">
    <location>
        <begin position="76"/>
        <end position="96"/>
    </location>
</feature>
<evidence type="ECO:0000256" key="5">
    <source>
        <dbReference type="ARBA" id="ARBA00023136"/>
    </source>
</evidence>
<keyword evidence="2" id="KW-1003">Cell membrane</keyword>
<feature type="transmembrane region" description="Helical" evidence="6">
    <location>
        <begin position="7"/>
        <end position="27"/>
    </location>
</feature>
<organism evidence="7 8">
    <name type="scientific">Vibrio ponticus</name>
    <dbReference type="NCBI Taxonomy" id="265668"/>
    <lineage>
        <taxon>Bacteria</taxon>
        <taxon>Pseudomonadati</taxon>
        <taxon>Pseudomonadota</taxon>
        <taxon>Gammaproteobacteria</taxon>
        <taxon>Vibrionales</taxon>
        <taxon>Vibrionaceae</taxon>
        <taxon>Vibrio</taxon>
    </lineage>
</organism>
<reference evidence="7 8" key="1">
    <citation type="submission" date="2018-11" db="EMBL/GenBank/DDBJ databases">
        <title>Vibrio ponticus strain CAIM 1751 pathogenic for the snapper Lutjanus guttatus.</title>
        <authorList>
            <person name="Soto-Rodriguez S."/>
            <person name="Lozano-Olvera R."/>
            <person name="Gomez-Gil B."/>
        </authorList>
    </citation>
    <scope>NUCLEOTIDE SEQUENCE [LARGE SCALE GENOMIC DNA]</scope>
    <source>
        <strain evidence="7 8">CAIM 1751</strain>
    </source>
</reference>
<sequence length="472" mass="51853">MKGLLWVLFEKVGLAALSMLVAFWYAILLGPEGFGIASMFLATTLLVTAIQNNMQQNPLVATNLDFARAMYASIKGWLLISVVTVALLYFVLISYWGDEYWLLVLVCICHVPISSISKVLLAELLRNQEYKTIALRSVLGKLLGVVAGIALAYMGKVKLAILVQSLVDISVQLVIMATRSQLFSLSKVFTRFSRKETGVFVTLLREGIPSGLSVIDGSFKNRGALILLGVLLGPYSSGVFALAMKLVDVPRTMIGYGLTTWAIGKLRASANSDFLLRDVFVSINHIGILVLAPAYLGMAAISLPLLTQFFGSEWAEASVITMLLCFYYLVLSLQLFVPPLLVIKQQTHKTMWATILSSVIAIVGSVFLVPALQIYGLLIALFLSLIPLLYKQDSETSKLLGVTTLNVIKETIGLILSAIIMLSALAYSRYWLEYENLYLLIVIGVVSYTLCLSCLYLLGMLDKAKFKKIISL</sequence>
<dbReference type="PANTHER" id="PTHR30250:SF11">
    <property type="entry name" value="O-ANTIGEN TRANSPORTER-RELATED"/>
    <property type="match status" value="1"/>
</dbReference>
<evidence type="ECO:0000256" key="3">
    <source>
        <dbReference type="ARBA" id="ARBA00022692"/>
    </source>
</evidence>